<dbReference type="InterPro" id="IPR022663">
    <property type="entry name" value="DapB_C"/>
</dbReference>
<dbReference type="Gene3D" id="3.30.360.10">
    <property type="entry name" value="Dihydrodipicolinate Reductase, domain 2"/>
    <property type="match status" value="1"/>
</dbReference>
<dbReference type="InterPro" id="IPR000846">
    <property type="entry name" value="DapB_N"/>
</dbReference>
<comment type="catalytic activity">
    <reaction evidence="11 13">
        <text>(S)-2,3,4,5-tetrahydrodipicolinate + NADP(+) + H2O = (2S,4S)-4-hydroxy-2,3,4,5-tetrahydrodipicolinate + NADPH + H(+)</text>
        <dbReference type="Rhea" id="RHEA:35331"/>
        <dbReference type="ChEBI" id="CHEBI:15377"/>
        <dbReference type="ChEBI" id="CHEBI:15378"/>
        <dbReference type="ChEBI" id="CHEBI:16845"/>
        <dbReference type="ChEBI" id="CHEBI:57783"/>
        <dbReference type="ChEBI" id="CHEBI:58349"/>
        <dbReference type="ChEBI" id="CHEBI:67139"/>
        <dbReference type="EC" id="1.17.1.8"/>
    </reaction>
</comment>
<accession>A0ABV7H710</accession>
<feature type="binding site" evidence="13">
    <location>
        <begin position="100"/>
        <end position="102"/>
    </location>
    <ligand>
        <name>NAD(+)</name>
        <dbReference type="ChEBI" id="CHEBI:57540"/>
    </ligand>
</feature>
<keyword evidence="3 13" id="KW-0028">Amino-acid biosynthesis</keyword>
<dbReference type="EMBL" id="JBHRTI010000003">
    <property type="protein sequence ID" value="MFC3147341.1"/>
    <property type="molecule type" value="Genomic_DNA"/>
</dbReference>
<comment type="similarity">
    <text evidence="1 13">Belongs to the DapB family.</text>
</comment>
<dbReference type="RefSeq" id="WP_377302273.1">
    <property type="nucleotide sequence ID" value="NZ_CP180191.1"/>
</dbReference>
<evidence type="ECO:0000259" key="14">
    <source>
        <dbReference type="Pfam" id="PF01113"/>
    </source>
</evidence>
<dbReference type="PIRSF" id="PIRSF000161">
    <property type="entry name" value="DHPR"/>
    <property type="match status" value="1"/>
</dbReference>
<protein>
    <recommendedName>
        <fullName evidence="10 13">4-hydroxy-tetrahydrodipicolinate reductase</fullName>
        <shortName evidence="13">HTPA reductase</shortName>
        <ecNumber evidence="10 13">1.17.1.8</ecNumber>
    </recommendedName>
</protein>
<dbReference type="HAMAP" id="MF_00102">
    <property type="entry name" value="DapB"/>
    <property type="match status" value="1"/>
</dbReference>
<keyword evidence="4 13" id="KW-0521">NADP</keyword>
<evidence type="ECO:0000256" key="8">
    <source>
        <dbReference type="ARBA" id="ARBA00023154"/>
    </source>
</evidence>
<comment type="subcellular location">
    <subcellularLocation>
        <location evidence="13">Cytoplasm</location>
    </subcellularLocation>
</comment>
<keyword evidence="2 13" id="KW-0963">Cytoplasm</keyword>
<dbReference type="PROSITE" id="PS01298">
    <property type="entry name" value="DAPB"/>
    <property type="match status" value="1"/>
</dbReference>
<dbReference type="Pfam" id="PF01113">
    <property type="entry name" value="DapB_N"/>
    <property type="match status" value="1"/>
</dbReference>
<feature type="binding site" evidence="13">
    <location>
        <begin position="124"/>
        <end position="127"/>
    </location>
    <ligand>
        <name>NAD(+)</name>
        <dbReference type="ChEBI" id="CHEBI:57540"/>
    </ligand>
</feature>
<feature type="binding site" evidence="13">
    <location>
        <position position="38"/>
    </location>
    <ligand>
        <name>NAD(+)</name>
        <dbReference type="ChEBI" id="CHEBI:57540"/>
    </ligand>
</feature>
<comment type="pathway">
    <text evidence="9 13">Amino-acid biosynthesis; L-lysine biosynthesis via DAP pathway; (S)-tetrahydrodipicolinate from L-aspartate: step 4/4.</text>
</comment>
<evidence type="ECO:0000313" key="17">
    <source>
        <dbReference type="Proteomes" id="UP001595556"/>
    </source>
</evidence>
<dbReference type="PANTHER" id="PTHR20836:SF0">
    <property type="entry name" value="4-HYDROXY-TETRAHYDRODIPICOLINATE REDUCTASE 1, CHLOROPLASTIC-RELATED"/>
    <property type="match status" value="1"/>
</dbReference>
<evidence type="ECO:0000256" key="12">
    <source>
        <dbReference type="ARBA" id="ARBA00049396"/>
    </source>
</evidence>
<feature type="domain" description="Dihydrodipicolinate reductase C-terminal" evidence="15">
    <location>
        <begin position="130"/>
        <end position="266"/>
    </location>
</feature>
<dbReference type="InterPro" id="IPR036291">
    <property type="entry name" value="NAD(P)-bd_dom_sf"/>
</dbReference>
<feature type="binding site" evidence="13">
    <location>
        <position position="39"/>
    </location>
    <ligand>
        <name>NADP(+)</name>
        <dbReference type="ChEBI" id="CHEBI:58349"/>
    </ligand>
</feature>
<reference evidence="17" key="1">
    <citation type="journal article" date="2019" name="Int. J. Syst. Evol. Microbiol.">
        <title>The Global Catalogue of Microorganisms (GCM) 10K type strain sequencing project: providing services to taxonomists for standard genome sequencing and annotation.</title>
        <authorList>
            <consortium name="The Broad Institute Genomics Platform"/>
            <consortium name="The Broad Institute Genome Sequencing Center for Infectious Disease"/>
            <person name="Wu L."/>
            <person name="Ma J."/>
        </authorList>
    </citation>
    <scope>NUCLEOTIDE SEQUENCE [LARGE SCALE GENOMIC DNA]</scope>
    <source>
        <strain evidence="17">KCTC 52168</strain>
    </source>
</reference>
<dbReference type="NCBIfam" id="TIGR00036">
    <property type="entry name" value="dapB"/>
    <property type="match status" value="1"/>
</dbReference>
<evidence type="ECO:0000256" key="7">
    <source>
        <dbReference type="ARBA" id="ARBA00023027"/>
    </source>
</evidence>
<evidence type="ECO:0000256" key="11">
    <source>
        <dbReference type="ARBA" id="ARBA00049080"/>
    </source>
</evidence>
<evidence type="ECO:0000256" key="13">
    <source>
        <dbReference type="HAMAP-Rule" id="MF_00102"/>
    </source>
</evidence>
<comment type="caution">
    <text evidence="13">Was originally thought to be a dihydrodipicolinate reductase (DHDPR), catalyzing the conversion of dihydrodipicolinate to tetrahydrodipicolinate. However, it was shown in E.coli that the substrate of the enzymatic reaction is not dihydrodipicolinate (DHDP) but in fact (2S,4S)-4-hydroxy-2,3,4,5-tetrahydrodipicolinic acid (HTPA), the product released by the DapA-catalyzed reaction.</text>
</comment>
<evidence type="ECO:0000256" key="2">
    <source>
        <dbReference type="ARBA" id="ARBA00022490"/>
    </source>
</evidence>
<proteinExistence type="inferred from homology"/>
<feature type="binding site" evidence="13">
    <location>
        <begin position="12"/>
        <end position="17"/>
    </location>
    <ligand>
        <name>NAD(+)</name>
        <dbReference type="ChEBI" id="CHEBI:57540"/>
    </ligand>
</feature>
<dbReference type="PANTHER" id="PTHR20836">
    <property type="entry name" value="DIHYDRODIPICOLINATE REDUCTASE"/>
    <property type="match status" value="1"/>
</dbReference>
<dbReference type="Gene3D" id="3.40.50.720">
    <property type="entry name" value="NAD(P)-binding Rossmann-like Domain"/>
    <property type="match status" value="1"/>
</dbReference>
<keyword evidence="6 13" id="KW-0560">Oxidoreductase</keyword>
<keyword evidence="8 13" id="KW-0457">Lysine biosynthesis</keyword>
<comment type="caution">
    <text evidence="16">The sequence shown here is derived from an EMBL/GenBank/DDBJ whole genome shotgun (WGS) entry which is preliminary data.</text>
</comment>
<organism evidence="16 17">
    <name type="scientific">Piscinibacterium candidicorallinum</name>
    <dbReference type="NCBI Taxonomy" id="1793872"/>
    <lineage>
        <taxon>Bacteria</taxon>
        <taxon>Pseudomonadati</taxon>
        <taxon>Pseudomonadota</taxon>
        <taxon>Betaproteobacteria</taxon>
        <taxon>Burkholderiales</taxon>
        <taxon>Piscinibacterium</taxon>
    </lineage>
</organism>
<evidence type="ECO:0000256" key="6">
    <source>
        <dbReference type="ARBA" id="ARBA00023002"/>
    </source>
</evidence>
<evidence type="ECO:0000256" key="9">
    <source>
        <dbReference type="ARBA" id="ARBA00037922"/>
    </source>
</evidence>
<dbReference type="Pfam" id="PF05173">
    <property type="entry name" value="DapB_C"/>
    <property type="match status" value="1"/>
</dbReference>
<dbReference type="InterPro" id="IPR022664">
    <property type="entry name" value="DapB_N_CS"/>
</dbReference>
<sequence length="270" mass="27583">MAGVATRIAIAGASGRMGRMLIDAALADPQVAITALLDRADSPALGTTLGTTPAGTSIAITSDVAAALAVSSVLIDFTRPEGTLAHLAACVAARKAIVIGTTGFDTAGKAAIAKAAETIPVVFAPNMSVGVNVVFKLLELATQALGDQYDVEIFEAHHSKKVDAPSGTALGMGEAVARARGVKLEDVADWARHGHTGEREAGRIGFSVVRGGDVIGDHTAFFLGTGERVEISHRSSSRNGYAQGAVRAAKWLGGKAAGLFDMQDVLGLRG</sequence>
<feature type="binding site" evidence="13">
    <location>
        <begin position="167"/>
        <end position="168"/>
    </location>
    <ligand>
        <name>(S)-2,3,4,5-tetrahydrodipicolinate</name>
        <dbReference type="ChEBI" id="CHEBI:16845"/>
    </ligand>
</feature>
<evidence type="ECO:0000256" key="5">
    <source>
        <dbReference type="ARBA" id="ARBA00022915"/>
    </source>
</evidence>
<evidence type="ECO:0000259" key="15">
    <source>
        <dbReference type="Pfam" id="PF05173"/>
    </source>
</evidence>
<name>A0ABV7H710_9BURK</name>
<dbReference type="SUPFAM" id="SSF55347">
    <property type="entry name" value="Glyceraldehyde-3-phosphate dehydrogenase-like, C-terminal domain"/>
    <property type="match status" value="1"/>
</dbReference>
<comment type="subunit">
    <text evidence="13">Homotetramer.</text>
</comment>
<evidence type="ECO:0000256" key="1">
    <source>
        <dbReference type="ARBA" id="ARBA00006642"/>
    </source>
</evidence>
<keyword evidence="5 13" id="KW-0220">Diaminopimelate biosynthesis</keyword>
<keyword evidence="7 13" id="KW-0520">NAD</keyword>
<evidence type="ECO:0000313" key="16">
    <source>
        <dbReference type="EMBL" id="MFC3147341.1"/>
    </source>
</evidence>
<dbReference type="SUPFAM" id="SSF51735">
    <property type="entry name" value="NAD(P)-binding Rossmann-fold domains"/>
    <property type="match status" value="1"/>
</dbReference>
<dbReference type="InterPro" id="IPR023940">
    <property type="entry name" value="DHDPR_bac"/>
</dbReference>
<dbReference type="GO" id="GO:0008839">
    <property type="term" value="F:4-hydroxy-tetrahydrodipicolinate reductase"/>
    <property type="evidence" value="ECO:0007669"/>
    <property type="project" value="UniProtKB-EC"/>
</dbReference>
<keyword evidence="17" id="KW-1185">Reference proteome</keyword>
<dbReference type="CDD" id="cd02274">
    <property type="entry name" value="DHDPR_N"/>
    <property type="match status" value="1"/>
</dbReference>
<gene>
    <name evidence="13 16" type="primary">dapB</name>
    <name evidence="16" type="ORF">ACFOEN_06780</name>
</gene>
<evidence type="ECO:0000256" key="3">
    <source>
        <dbReference type="ARBA" id="ARBA00022605"/>
    </source>
</evidence>
<dbReference type="EC" id="1.17.1.8" evidence="10 13"/>
<dbReference type="Proteomes" id="UP001595556">
    <property type="component" value="Unassembled WGS sequence"/>
</dbReference>
<feature type="active site" description="Proton donor/acceptor" evidence="13">
    <location>
        <position position="157"/>
    </location>
</feature>
<feature type="active site" description="Proton donor" evidence="13">
    <location>
        <position position="161"/>
    </location>
</feature>
<evidence type="ECO:0000256" key="4">
    <source>
        <dbReference type="ARBA" id="ARBA00022857"/>
    </source>
</evidence>
<comment type="function">
    <text evidence="13">Catalyzes the conversion of 4-hydroxy-tetrahydrodipicolinate (HTPA) to tetrahydrodipicolinate.</text>
</comment>
<feature type="domain" description="Dihydrodipicolinate reductase N-terminal" evidence="14">
    <location>
        <begin position="7"/>
        <end position="127"/>
    </location>
</feature>
<comment type="catalytic activity">
    <reaction evidence="12 13">
        <text>(S)-2,3,4,5-tetrahydrodipicolinate + NAD(+) + H2O = (2S,4S)-4-hydroxy-2,3,4,5-tetrahydrodipicolinate + NADH + H(+)</text>
        <dbReference type="Rhea" id="RHEA:35323"/>
        <dbReference type="ChEBI" id="CHEBI:15377"/>
        <dbReference type="ChEBI" id="CHEBI:15378"/>
        <dbReference type="ChEBI" id="CHEBI:16845"/>
        <dbReference type="ChEBI" id="CHEBI:57540"/>
        <dbReference type="ChEBI" id="CHEBI:57945"/>
        <dbReference type="ChEBI" id="CHEBI:67139"/>
        <dbReference type="EC" id="1.17.1.8"/>
    </reaction>
</comment>
<feature type="binding site" evidence="13">
    <location>
        <position position="158"/>
    </location>
    <ligand>
        <name>(S)-2,3,4,5-tetrahydrodipicolinate</name>
        <dbReference type="ChEBI" id="CHEBI:16845"/>
    </ligand>
</feature>
<evidence type="ECO:0000256" key="10">
    <source>
        <dbReference type="ARBA" id="ARBA00038983"/>
    </source>
</evidence>